<dbReference type="InterPro" id="IPR005197">
    <property type="entry name" value="Glyco_hydro_71"/>
</dbReference>
<feature type="chain" id="PRO_5040358431" evidence="1">
    <location>
        <begin position="18"/>
        <end position="488"/>
    </location>
</feature>
<dbReference type="CDD" id="cd11577">
    <property type="entry name" value="GH71"/>
    <property type="match status" value="1"/>
</dbReference>
<dbReference type="AlphaFoldDB" id="A0A9Q5NAW4"/>
<evidence type="ECO:0000313" key="3">
    <source>
        <dbReference type="Proteomes" id="UP000757232"/>
    </source>
</evidence>
<proteinExistence type="predicted"/>
<sequence length="488" mass="53682">MWLYVLFLTVFPVIVSSVPVHLEARVDNGTEPKYVFAHHMVGNTYPYTVDDWKEDIALASAHGIDAFALNIGSDSWQPNQVKNAYTAAEQSGSNFKMFISFDMTILPCASSGDAAQLRNYITTYANHAAQFKYDNKVFASTFAGDTCTFGQANAAQGWQSQFTSQLTGANAVFFVPSFFVDPEQFGDYANAIDGMFNWNAAWPISVTTGVFNEIVMQAGAAVGKLLSSSSSPLTTQISEAVQNVTSSLDSDHQYIDALNKMGNKLYMSSVSPWFFTHYSAQSFDKNFLYLSDQLYPSRWQSIISARDQIPMVEVLTWNDYGESSYVGPIKGAQPNSQQWVDGFNHTAFLDLTQYFVTAYKNGSYPPVQEDKLYLWARPHTKDAQATSDSIGKPENADVLEDALFAVVLATSPAEVTLSTKSINKTVSVKEGLTQLSLPLEAGDTMSASLSRDNQIVVQLVPNNFTFEGSPQTYNFNAFASFASGTNPN</sequence>
<evidence type="ECO:0000256" key="1">
    <source>
        <dbReference type="SAM" id="SignalP"/>
    </source>
</evidence>
<reference evidence="2" key="1">
    <citation type="submission" date="2016-06" db="EMBL/GenBank/DDBJ databases">
        <title>Draft Genome sequence of the fungus Inonotus baumii.</title>
        <authorList>
            <person name="Zhu H."/>
            <person name="Lin W."/>
        </authorList>
    </citation>
    <scope>NUCLEOTIDE SEQUENCE</scope>
    <source>
        <strain evidence="2">821</strain>
    </source>
</reference>
<organism evidence="2 3">
    <name type="scientific">Sanghuangporus baumii</name>
    <name type="common">Phellinus baumii</name>
    <dbReference type="NCBI Taxonomy" id="108892"/>
    <lineage>
        <taxon>Eukaryota</taxon>
        <taxon>Fungi</taxon>
        <taxon>Dikarya</taxon>
        <taxon>Basidiomycota</taxon>
        <taxon>Agaricomycotina</taxon>
        <taxon>Agaricomycetes</taxon>
        <taxon>Hymenochaetales</taxon>
        <taxon>Hymenochaetaceae</taxon>
        <taxon>Sanghuangporus</taxon>
    </lineage>
</organism>
<protein>
    <submittedName>
        <fullName evidence="2">Glycoside hydrolase family 71 protein</fullName>
    </submittedName>
</protein>
<keyword evidence="2" id="KW-0378">Hydrolase</keyword>
<name>A0A9Q5NAW4_SANBA</name>
<dbReference type="GO" id="GO:0051118">
    <property type="term" value="F:glucan endo-1,3-alpha-glucosidase activity"/>
    <property type="evidence" value="ECO:0007669"/>
    <property type="project" value="InterPro"/>
</dbReference>
<keyword evidence="3" id="KW-1185">Reference proteome</keyword>
<keyword evidence="1" id="KW-0732">Signal</keyword>
<gene>
    <name evidence="2" type="ORF">A7U60_g6012</name>
</gene>
<dbReference type="Gene3D" id="3.20.20.80">
    <property type="entry name" value="Glycosidases"/>
    <property type="match status" value="1"/>
</dbReference>
<comment type="caution">
    <text evidence="2">The sequence shown here is derived from an EMBL/GenBank/DDBJ whole genome shotgun (WGS) entry which is preliminary data.</text>
</comment>
<evidence type="ECO:0000313" key="2">
    <source>
        <dbReference type="EMBL" id="OCB86839.1"/>
    </source>
</evidence>
<dbReference type="Proteomes" id="UP000757232">
    <property type="component" value="Unassembled WGS sequence"/>
</dbReference>
<feature type="signal peptide" evidence="1">
    <location>
        <begin position="1"/>
        <end position="17"/>
    </location>
</feature>
<dbReference type="EMBL" id="LNZH02000198">
    <property type="protein sequence ID" value="OCB86839.1"/>
    <property type="molecule type" value="Genomic_DNA"/>
</dbReference>
<dbReference type="OrthoDB" id="3257981at2759"/>
<dbReference type="Pfam" id="PF03659">
    <property type="entry name" value="Glyco_hydro_71"/>
    <property type="match status" value="1"/>
</dbReference>
<accession>A0A9Q5NAW4</accession>